<proteinExistence type="predicted"/>
<gene>
    <name evidence="1" type="ORF">FKX85_01895</name>
</gene>
<dbReference type="RefSeq" id="WP_141613126.1">
    <property type="nucleotide sequence ID" value="NZ_CP041253.1"/>
</dbReference>
<keyword evidence="2" id="KW-1185">Reference proteome</keyword>
<evidence type="ECO:0000313" key="2">
    <source>
        <dbReference type="Proteomes" id="UP000316614"/>
    </source>
</evidence>
<reference evidence="1 2" key="1">
    <citation type="submission" date="2019-06" db="EMBL/GenBank/DDBJ databases">
        <title>Echinicola alkalisoli sp. nov. isolated from saline soil.</title>
        <authorList>
            <person name="Sun J.-Q."/>
            <person name="Xu L."/>
        </authorList>
    </citation>
    <scope>NUCLEOTIDE SEQUENCE [LARGE SCALE GENOMIC DNA]</scope>
    <source>
        <strain evidence="1 2">LN3S3</strain>
    </source>
</reference>
<sequence>MLVINNFNTGNNSRTIIADQVFTSDEETYIPTLLSKSEKEDLPAFFTHFFTQQYALPEARAALGALSIKIIHGGLVTYWESVSHAFSFKQDFAKLIEAAFLISQENHPQLKVKAISKSNLVPKAILKKSRKLSHILPYLPYSTDPKDSLDPLLNLKMLFIDPKPKKLLSVLNDWILCTLGDLNPSYELKSDHYFYDMVFNLILDACHLVYVRENI</sequence>
<dbReference type="EMBL" id="CP041253">
    <property type="protein sequence ID" value="QDH77862.1"/>
    <property type="molecule type" value="Genomic_DNA"/>
</dbReference>
<protein>
    <submittedName>
        <fullName evidence="1">Uncharacterized protein</fullName>
    </submittedName>
</protein>
<organism evidence="1 2">
    <name type="scientific">Echinicola soli</name>
    <dbReference type="NCBI Taxonomy" id="2591634"/>
    <lineage>
        <taxon>Bacteria</taxon>
        <taxon>Pseudomonadati</taxon>
        <taxon>Bacteroidota</taxon>
        <taxon>Cytophagia</taxon>
        <taxon>Cytophagales</taxon>
        <taxon>Cyclobacteriaceae</taxon>
        <taxon>Echinicola</taxon>
    </lineage>
</organism>
<name>A0A514CDG6_9BACT</name>
<dbReference type="OrthoDB" id="836344at2"/>
<accession>A0A514CDG6</accession>
<dbReference type="Proteomes" id="UP000316614">
    <property type="component" value="Chromosome"/>
</dbReference>
<dbReference type="AlphaFoldDB" id="A0A514CDG6"/>
<evidence type="ECO:0000313" key="1">
    <source>
        <dbReference type="EMBL" id="QDH77862.1"/>
    </source>
</evidence>
<dbReference type="KEGG" id="echi:FKX85_01895"/>